<proteinExistence type="predicted"/>
<keyword evidence="1" id="KW-0732">Signal</keyword>
<protein>
    <submittedName>
        <fullName evidence="2">Uncharacterized protein</fullName>
    </submittedName>
</protein>
<gene>
    <name evidence="2" type="ORF">GIP_L1_00420</name>
</gene>
<feature type="signal peptide" evidence="1">
    <location>
        <begin position="1"/>
        <end position="21"/>
    </location>
</feature>
<organism evidence="2">
    <name type="scientific">Glyptapanteles indiensis</name>
    <name type="common">Parasitoid wasp</name>
    <dbReference type="NCBI Taxonomy" id="92994"/>
    <lineage>
        <taxon>Eukaryota</taxon>
        <taxon>Metazoa</taxon>
        <taxon>Ecdysozoa</taxon>
        <taxon>Arthropoda</taxon>
        <taxon>Hexapoda</taxon>
        <taxon>Insecta</taxon>
        <taxon>Pterygota</taxon>
        <taxon>Neoptera</taxon>
        <taxon>Endopterygota</taxon>
        <taxon>Hymenoptera</taxon>
        <taxon>Apocrita</taxon>
        <taxon>Ichneumonoidea</taxon>
        <taxon>Braconidae</taxon>
        <taxon>Microgastrinae</taxon>
        <taxon>Glyptapanteles</taxon>
    </lineage>
</organism>
<dbReference type="EMBL" id="AC191960">
    <property type="protein sequence ID" value="ABK57028.1"/>
    <property type="molecule type" value="Genomic_DNA"/>
</dbReference>
<sequence length="214" mass="23929">MFNTSLLVLFVVILDIKWAQALPKGIDIVIGTRNTQNGNDIDIGRGPKKINSTAGSEYVFGSVTEQKGGKYVILGRVNKTHILMPEFSDPNGVPRYFVESIDGPSDHVNVMNPERRRVVQEKLKSLTDLCQGLKNTMYQVLYGGKNSPATINILYDIISTEAKLQVQQNLFREFNAVMPFSRSKPDNFDGDLKIIKLEIEQLVLRSLAVTLSNN</sequence>
<evidence type="ECO:0000313" key="2">
    <source>
        <dbReference type="EMBL" id="ABK57028.1"/>
    </source>
</evidence>
<evidence type="ECO:0000256" key="1">
    <source>
        <dbReference type="SAM" id="SignalP"/>
    </source>
</evidence>
<reference evidence="2" key="1">
    <citation type="submission" date="2007-01" db="EMBL/GenBank/DDBJ databases">
        <title>Direct Submission.</title>
        <authorList>
            <person name="Desjardins C.A."/>
            <person name="Gundersen-Rindal D.E."/>
            <person name="Hostetler J.B."/>
            <person name="Tallon L.J."/>
            <person name="Utterback T.R."/>
            <person name="Fuester R.W."/>
            <person name="Schatz M.C."/>
            <person name="Pedroni M.J."/>
            <person name="Fadrosh D.W."/>
            <person name="Haas B.J."/>
            <person name="Toms B.S."/>
            <person name="Chen D."/>
            <person name="Nene V."/>
        </authorList>
    </citation>
    <scope>NUCLEOTIDE SEQUENCE</scope>
</reference>
<accession>A0JCW3</accession>
<name>A0JCW3_GLYIN</name>
<feature type="chain" id="PRO_5002625606" evidence="1">
    <location>
        <begin position="22"/>
        <end position="214"/>
    </location>
</feature>
<dbReference type="AlphaFoldDB" id="A0JCW3"/>